<keyword evidence="3" id="KW-0833">Ubl conjugation pathway</keyword>
<evidence type="ECO:0000256" key="3">
    <source>
        <dbReference type="ARBA" id="ARBA00022786"/>
    </source>
</evidence>
<evidence type="ECO:0000259" key="5">
    <source>
        <dbReference type="SMART" id="SM00647"/>
    </source>
</evidence>
<dbReference type="SMART" id="SM00647">
    <property type="entry name" value="IBR"/>
    <property type="match status" value="1"/>
</dbReference>
<proteinExistence type="predicted"/>
<evidence type="ECO:0000313" key="7">
    <source>
        <dbReference type="WBParaSite" id="PDA_v2.g7902.t1"/>
    </source>
</evidence>
<evidence type="ECO:0000313" key="6">
    <source>
        <dbReference type="Proteomes" id="UP000887578"/>
    </source>
</evidence>
<dbReference type="WBParaSite" id="PDA_v2.g7902.t1">
    <property type="protein sequence ID" value="PDA_v2.g7902.t1"/>
    <property type="gene ID" value="PDA_v2.g7902"/>
</dbReference>
<sequence>MEFTEAESFNVFLRKNKIDLTITLSPDTMINSFIYSNPLFKKCPRKSKTCDKVVKVEDSALTSDVEEICCDWSYTFCFKCTNMPHSPFPCILIAEYIEQCKDYEMILGHNNTICDQCHEVFDVDPEFPEMHDQH</sequence>
<name>A0A914R8I2_9BILA</name>
<organism evidence="6 7">
    <name type="scientific">Panagrolaimus davidi</name>
    <dbReference type="NCBI Taxonomy" id="227884"/>
    <lineage>
        <taxon>Eukaryota</taxon>
        <taxon>Metazoa</taxon>
        <taxon>Ecdysozoa</taxon>
        <taxon>Nematoda</taxon>
        <taxon>Chromadorea</taxon>
        <taxon>Rhabditida</taxon>
        <taxon>Tylenchina</taxon>
        <taxon>Panagrolaimomorpha</taxon>
        <taxon>Panagrolaimoidea</taxon>
        <taxon>Panagrolaimidae</taxon>
        <taxon>Panagrolaimus</taxon>
    </lineage>
</organism>
<dbReference type="Proteomes" id="UP000887578">
    <property type="component" value="Unplaced"/>
</dbReference>
<feature type="domain" description="IBR" evidence="5">
    <location>
        <begin position="22"/>
        <end position="90"/>
    </location>
</feature>
<evidence type="ECO:0000256" key="1">
    <source>
        <dbReference type="ARBA" id="ARBA00022723"/>
    </source>
</evidence>
<keyword evidence="1" id="KW-0479">Metal-binding</keyword>
<dbReference type="Pfam" id="PF01485">
    <property type="entry name" value="IBR"/>
    <property type="match status" value="1"/>
</dbReference>
<evidence type="ECO:0000256" key="4">
    <source>
        <dbReference type="ARBA" id="ARBA00022833"/>
    </source>
</evidence>
<dbReference type="AlphaFoldDB" id="A0A914R8I2"/>
<keyword evidence="4" id="KW-0862">Zinc</keyword>
<protein>
    <submittedName>
        <fullName evidence="7">IBR domain-containing protein</fullName>
    </submittedName>
</protein>
<evidence type="ECO:0000256" key="2">
    <source>
        <dbReference type="ARBA" id="ARBA00022771"/>
    </source>
</evidence>
<dbReference type="InterPro" id="IPR002867">
    <property type="entry name" value="IBR_dom"/>
</dbReference>
<accession>A0A914R8I2</accession>
<keyword evidence="6" id="KW-1185">Reference proteome</keyword>
<reference evidence="7" key="1">
    <citation type="submission" date="2022-11" db="UniProtKB">
        <authorList>
            <consortium name="WormBaseParasite"/>
        </authorList>
    </citation>
    <scope>IDENTIFICATION</scope>
</reference>
<keyword evidence="2" id="KW-0863">Zinc-finger</keyword>
<dbReference type="GO" id="GO:0008270">
    <property type="term" value="F:zinc ion binding"/>
    <property type="evidence" value="ECO:0007669"/>
    <property type="project" value="UniProtKB-KW"/>
</dbReference>